<name>A0A944DC21_DENI1</name>
<comment type="caution">
    <text evidence="1">The sequence shown here is derived from an EMBL/GenBank/DDBJ whole genome shotgun (WGS) entry which is preliminary data.</text>
</comment>
<dbReference type="Proteomes" id="UP000694660">
    <property type="component" value="Unassembled WGS sequence"/>
</dbReference>
<evidence type="ECO:0000313" key="1">
    <source>
        <dbReference type="EMBL" id="MBT0962682.1"/>
    </source>
</evidence>
<sequence length="413" mass="42926">MTPRQHGLILPALLVLLLIGSLAAVLGSGTLARNVETRRQAHTMAALAQARAALIGYAQSYHLTHAGQSVGYLPCPDTDSSSGDGNAAPVCGSQDNFAIGRLPYRTLGLPPLRDGEGECLWYAVAGAFKNNPKSDRLDWDSAGQFQIRDGQRNLIAVAFPDQWAAAVVFAPSRPLAGQLRSSSARRCSGDADAAAALQAYLEGATTAPSALTPVLLMRGQPDGTANNDRLAWISADDIFDAHLVARSDFASLIDGINTGLRTTFTQMATSPVPHLAPAPSDASATGVVDIGGLPAPYSAAALERPLTPDESAVNGALAAAAPWRDQYRYLRCGDGSACLDWDDGSGITKPCSAIIAFAGHRLPDQNRADGIAADPAAFFEGPNVQALALAAPFTGLASYAGSQPTVDVIQCVP</sequence>
<organism evidence="1 2">
    <name type="scientific">Denitromonas iodatirespirans</name>
    <dbReference type="NCBI Taxonomy" id="2795389"/>
    <lineage>
        <taxon>Bacteria</taxon>
        <taxon>Pseudomonadati</taxon>
        <taxon>Pseudomonadota</taxon>
        <taxon>Betaproteobacteria</taxon>
        <taxon>Rhodocyclales</taxon>
        <taxon>Zoogloeaceae</taxon>
        <taxon>Denitromonas</taxon>
    </lineage>
</organism>
<keyword evidence="2" id="KW-1185">Reference proteome</keyword>
<reference evidence="2" key="1">
    <citation type="journal article" date="2022" name="ISME J.">
        <title>Genetic and phylogenetic analysis of dissimilatory iodate-reducing bacteria identifies potential niches across the world's oceans.</title>
        <authorList>
            <person name="Reyes-Umana V."/>
            <person name="Henning Z."/>
            <person name="Lee K."/>
            <person name="Barnum T.P."/>
            <person name="Coates J.D."/>
        </authorList>
    </citation>
    <scope>NUCLEOTIDE SEQUENCE [LARGE SCALE GENOMIC DNA]</scope>
    <source>
        <strain evidence="2">IR12</strain>
    </source>
</reference>
<proteinExistence type="predicted"/>
<dbReference type="RefSeq" id="WP_214362632.1">
    <property type="nucleotide sequence ID" value="NZ_JAEKFT010000019.1"/>
</dbReference>
<accession>A0A944DC21</accession>
<evidence type="ECO:0000313" key="2">
    <source>
        <dbReference type="Proteomes" id="UP000694660"/>
    </source>
</evidence>
<dbReference type="AlphaFoldDB" id="A0A944DC21"/>
<dbReference type="EMBL" id="JAEKFT010000019">
    <property type="protein sequence ID" value="MBT0962682.1"/>
    <property type="molecule type" value="Genomic_DNA"/>
</dbReference>
<gene>
    <name evidence="1" type="ORF">I8J34_15985</name>
</gene>
<protein>
    <recommendedName>
        <fullName evidence="3">Type II secretion system protein</fullName>
    </recommendedName>
</protein>
<evidence type="ECO:0008006" key="3">
    <source>
        <dbReference type="Google" id="ProtNLM"/>
    </source>
</evidence>